<dbReference type="CDD" id="cd05799">
    <property type="entry name" value="PGM2"/>
    <property type="match status" value="1"/>
</dbReference>
<dbReference type="GO" id="GO:0006166">
    <property type="term" value="P:purine ribonucleoside salvage"/>
    <property type="evidence" value="ECO:0007669"/>
    <property type="project" value="TreeGrafter"/>
</dbReference>
<protein>
    <recommendedName>
        <fullName evidence="17">Phosphoglucomutase</fullName>
    </recommendedName>
</protein>
<dbReference type="PANTHER" id="PTHR45745">
    <property type="entry name" value="PHOSPHOMANNOMUTASE 45A"/>
    <property type="match status" value="1"/>
</dbReference>
<evidence type="ECO:0000313" key="16">
    <source>
        <dbReference type="Proteomes" id="UP000230002"/>
    </source>
</evidence>
<sequence length="537" mass="58825">MEAGWSRMNDLIIIQASQGLCAYVLKHVKDAHSRGVVVGHDHRYNSEKWAKLTAAVFIEQQVPVYFHHGLAHTPLVPFTVKQKQAAAGVMITASHNPKQDNGYKVYWENAVQIIGPHDKGISLSIRENLEPRPLNLDSLASSPLLKKYDNLAYLEYIASLSTSWSLNAQTALKFINTSMHGVSDAPMSKAFKSFGFAPYIPVSAQQQPDPDFPTVKFPNPEEKGALDLAMATATEQGANYILAQDPDSDRFAAAEKGPDGKWIQFTGDQLGTLFASATLDKYRATGKPQSKLAMVASTVSSKMIEAMAHAEGFKFAECLTGFKYIGNTALALVQEGYEVPFGYEEAIGFMFGPDLRDKDGVAASVVFAEFVASLQRQGKTASSRLRELYEQYGFFQTSNSYFICTEPRTIDAIFARIRNFDGAAPTTGPPHYPRTLAGLEVTSVRDLTVGYDSANPPTYKPALPLSSGHMIQFRAENKVDGTRITLTTRTSGTEPKIKYYLEGSGQHAAAVAALLPRVVKELSDVWMEVDKNGLGKP</sequence>
<dbReference type="GO" id="GO:0006006">
    <property type="term" value="P:glucose metabolic process"/>
    <property type="evidence" value="ECO:0007669"/>
    <property type="project" value="UniProtKB-KW"/>
</dbReference>
<evidence type="ECO:0000256" key="11">
    <source>
        <dbReference type="RuleBase" id="RU004326"/>
    </source>
</evidence>
<dbReference type="PANTHER" id="PTHR45745:SF1">
    <property type="entry name" value="PHOSPHOGLUCOMUTASE 2B-RELATED"/>
    <property type="match status" value="1"/>
</dbReference>
<dbReference type="InterPro" id="IPR016066">
    <property type="entry name" value="A-D-PHexomutase_CS"/>
</dbReference>
<name>A0A2G8RQD3_9APHY</name>
<keyword evidence="9" id="KW-0413">Isomerase</keyword>
<evidence type="ECO:0000313" key="15">
    <source>
        <dbReference type="EMBL" id="PIL23725.1"/>
    </source>
</evidence>
<dbReference type="GO" id="GO:0005634">
    <property type="term" value="C:nucleus"/>
    <property type="evidence" value="ECO:0007669"/>
    <property type="project" value="TreeGrafter"/>
</dbReference>
<dbReference type="InterPro" id="IPR005845">
    <property type="entry name" value="A-D-PHexomutase_a/b/a-II"/>
</dbReference>
<dbReference type="FunFam" id="3.40.120.10:FF:000035">
    <property type="entry name" value="Pgm3p"/>
    <property type="match status" value="1"/>
</dbReference>
<dbReference type="Pfam" id="PF02879">
    <property type="entry name" value="PGM_PMM_II"/>
    <property type="match status" value="1"/>
</dbReference>
<comment type="subcellular location">
    <subcellularLocation>
        <location evidence="2">Cytoplasm</location>
    </subcellularLocation>
</comment>
<dbReference type="GO" id="GO:0005737">
    <property type="term" value="C:cytoplasm"/>
    <property type="evidence" value="ECO:0007669"/>
    <property type="project" value="UniProtKB-SubCell"/>
</dbReference>
<evidence type="ECO:0008006" key="17">
    <source>
        <dbReference type="Google" id="ProtNLM"/>
    </source>
</evidence>
<dbReference type="GO" id="GO:0000287">
    <property type="term" value="F:magnesium ion binding"/>
    <property type="evidence" value="ECO:0007669"/>
    <property type="project" value="InterPro"/>
</dbReference>
<evidence type="ECO:0000256" key="4">
    <source>
        <dbReference type="ARBA" id="ARBA00022490"/>
    </source>
</evidence>
<evidence type="ECO:0000259" key="14">
    <source>
        <dbReference type="Pfam" id="PF02880"/>
    </source>
</evidence>
<dbReference type="Gene3D" id="3.40.120.10">
    <property type="entry name" value="Alpha-D-Glucose-1,6-Bisphosphate, subunit A, domain 3"/>
    <property type="match status" value="3"/>
</dbReference>
<keyword evidence="6" id="KW-0597">Phosphoprotein</keyword>
<organism evidence="15 16">
    <name type="scientific">Ganoderma sinense ZZ0214-1</name>
    <dbReference type="NCBI Taxonomy" id="1077348"/>
    <lineage>
        <taxon>Eukaryota</taxon>
        <taxon>Fungi</taxon>
        <taxon>Dikarya</taxon>
        <taxon>Basidiomycota</taxon>
        <taxon>Agaricomycotina</taxon>
        <taxon>Agaricomycetes</taxon>
        <taxon>Polyporales</taxon>
        <taxon>Polyporaceae</taxon>
        <taxon>Ganoderma</taxon>
    </lineage>
</organism>
<keyword evidence="4" id="KW-0963">Cytoplasm</keyword>
<evidence type="ECO:0000256" key="1">
    <source>
        <dbReference type="ARBA" id="ARBA00001946"/>
    </source>
</evidence>
<dbReference type="InterPro" id="IPR036900">
    <property type="entry name" value="A-D-PHexomutase_C_sf"/>
</dbReference>
<evidence type="ECO:0000256" key="5">
    <source>
        <dbReference type="ARBA" id="ARBA00022526"/>
    </source>
</evidence>
<feature type="domain" description="Alpha-D-phosphohexomutase alpha/beta/alpha" evidence="13">
    <location>
        <begin position="153"/>
        <end position="255"/>
    </location>
</feature>
<comment type="similarity">
    <text evidence="3 11">Belongs to the phosphohexose mutase family.</text>
</comment>
<keyword evidence="7 11" id="KW-0479">Metal-binding</keyword>
<dbReference type="Pfam" id="PF02878">
    <property type="entry name" value="PGM_PMM_I"/>
    <property type="match status" value="1"/>
</dbReference>
<accession>A0A2G8RQD3</accession>
<keyword evidence="8 11" id="KW-0460">Magnesium</keyword>
<feature type="domain" description="Alpha-D-phosphohexomutase alpha/beta/alpha" evidence="14">
    <location>
        <begin position="267"/>
        <end position="392"/>
    </location>
</feature>
<dbReference type="InterPro" id="IPR005844">
    <property type="entry name" value="A-D-PHexomutase_a/b/a-I"/>
</dbReference>
<comment type="cofactor">
    <cofactor evidence="1">
        <name>Mg(2+)</name>
        <dbReference type="ChEBI" id="CHEBI:18420"/>
    </cofactor>
</comment>
<dbReference type="InterPro" id="IPR005846">
    <property type="entry name" value="A-D-PHexomutase_a/b/a-III"/>
</dbReference>
<feature type="domain" description="Alpha-D-phosphohexomutase alpha/beta/alpha" evidence="12">
    <location>
        <begin position="6"/>
        <end position="128"/>
    </location>
</feature>
<evidence type="ECO:0000256" key="8">
    <source>
        <dbReference type="ARBA" id="ARBA00022842"/>
    </source>
</evidence>
<dbReference type="SUPFAM" id="SSF55957">
    <property type="entry name" value="Phosphoglucomutase, C-terminal domain"/>
    <property type="match status" value="1"/>
</dbReference>
<dbReference type="EMBL" id="AYKW01000067">
    <property type="protein sequence ID" value="PIL23725.1"/>
    <property type="molecule type" value="Genomic_DNA"/>
</dbReference>
<gene>
    <name evidence="15" type="ORF">GSI_13475</name>
</gene>
<dbReference type="AlphaFoldDB" id="A0A2G8RQD3"/>
<dbReference type="GO" id="GO:0008973">
    <property type="term" value="F:phosphopentomutase activity"/>
    <property type="evidence" value="ECO:0007669"/>
    <property type="project" value="TreeGrafter"/>
</dbReference>
<keyword evidence="16" id="KW-1185">Reference proteome</keyword>
<evidence type="ECO:0000256" key="3">
    <source>
        <dbReference type="ARBA" id="ARBA00010231"/>
    </source>
</evidence>
<dbReference type="PROSITE" id="PS00710">
    <property type="entry name" value="PGM_PMM"/>
    <property type="match status" value="1"/>
</dbReference>
<evidence type="ECO:0000256" key="2">
    <source>
        <dbReference type="ARBA" id="ARBA00004496"/>
    </source>
</evidence>
<evidence type="ECO:0000256" key="9">
    <source>
        <dbReference type="ARBA" id="ARBA00023235"/>
    </source>
</evidence>
<dbReference type="STRING" id="1077348.A0A2G8RQD3"/>
<reference evidence="15 16" key="1">
    <citation type="journal article" date="2015" name="Sci. Rep.">
        <title>Chromosome-level genome map provides insights into diverse defense mechanisms in the medicinal fungus Ganoderma sinense.</title>
        <authorList>
            <person name="Zhu Y."/>
            <person name="Xu J."/>
            <person name="Sun C."/>
            <person name="Zhou S."/>
            <person name="Xu H."/>
            <person name="Nelson D.R."/>
            <person name="Qian J."/>
            <person name="Song J."/>
            <person name="Luo H."/>
            <person name="Xiang L."/>
            <person name="Li Y."/>
            <person name="Xu Z."/>
            <person name="Ji A."/>
            <person name="Wang L."/>
            <person name="Lu S."/>
            <person name="Hayward A."/>
            <person name="Sun W."/>
            <person name="Li X."/>
            <person name="Schwartz D.C."/>
            <person name="Wang Y."/>
            <person name="Chen S."/>
        </authorList>
    </citation>
    <scope>NUCLEOTIDE SEQUENCE [LARGE SCALE GENOMIC DNA]</scope>
    <source>
        <strain evidence="15 16">ZZ0214-1</strain>
    </source>
</reference>
<evidence type="ECO:0000256" key="10">
    <source>
        <dbReference type="ARBA" id="ARBA00023277"/>
    </source>
</evidence>
<keyword evidence="5" id="KW-0313">Glucose metabolism</keyword>
<keyword evidence="10" id="KW-0119">Carbohydrate metabolism</keyword>
<evidence type="ECO:0000256" key="6">
    <source>
        <dbReference type="ARBA" id="ARBA00022553"/>
    </source>
</evidence>
<comment type="caution">
    <text evidence="15">The sequence shown here is derived from an EMBL/GenBank/DDBJ whole genome shotgun (WGS) entry which is preliminary data.</text>
</comment>
<evidence type="ECO:0000256" key="7">
    <source>
        <dbReference type="ARBA" id="ARBA00022723"/>
    </source>
</evidence>
<dbReference type="Proteomes" id="UP000230002">
    <property type="component" value="Unassembled WGS sequence"/>
</dbReference>
<dbReference type="OrthoDB" id="8300170at2759"/>
<proteinExistence type="inferred from homology"/>
<dbReference type="Pfam" id="PF02880">
    <property type="entry name" value="PGM_PMM_III"/>
    <property type="match status" value="1"/>
</dbReference>
<dbReference type="SUPFAM" id="SSF53738">
    <property type="entry name" value="Phosphoglucomutase, first 3 domains"/>
    <property type="match status" value="3"/>
</dbReference>
<evidence type="ECO:0000259" key="12">
    <source>
        <dbReference type="Pfam" id="PF02878"/>
    </source>
</evidence>
<dbReference type="InterPro" id="IPR016055">
    <property type="entry name" value="A-D-PHexomutase_a/b/a-I/II/III"/>
</dbReference>
<evidence type="ECO:0000259" key="13">
    <source>
        <dbReference type="Pfam" id="PF02879"/>
    </source>
</evidence>